<evidence type="ECO:0000256" key="2">
    <source>
        <dbReference type="SAM" id="SignalP"/>
    </source>
</evidence>
<keyword evidence="5" id="KW-1185">Reference proteome</keyword>
<name>A0A0B2R941_GLYSO</name>
<evidence type="ECO:0000313" key="5">
    <source>
        <dbReference type="Proteomes" id="UP000289340"/>
    </source>
</evidence>
<sequence>MASPLKFTVFSACVLVLFVVVTAQYGDGGNYGSDMPKDMPMGPAPHSNASLTYPAIITILFPFMLAFLAAKERI</sequence>
<reference evidence="3" key="1">
    <citation type="submission" date="2014-07" db="EMBL/GenBank/DDBJ databases">
        <title>Identification of a novel salt tolerance gene in wild soybean by whole-genome sequencing.</title>
        <authorList>
            <person name="Lam H.-M."/>
            <person name="Qi X."/>
            <person name="Li M.-W."/>
            <person name="Liu X."/>
            <person name="Xie M."/>
            <person name="Ni M."/>
            <person name="Xu X."/>
        </authorList>
    </citation>
    <scope>NUCLEOTIDE SEQUENCE [LARGE SCALE GENOMIC DNA]</scope>
    <source>
        <tissue evidence="3">Root</tissue>
    </source>
</reference>
<accession>A0A0B2R941</accession>
<feature type="chain" id="PRO_5040666554" description="Transmembrane protein" evidence="2">
    <location>
        <begin position="24"/>
        <end position="74"/>
    </location>
</feature>
<proteinExistence type="predicted"/>
<dbReference type="AlphaFoldDB" id="A0A0B2R941"/>
<protein>
    <recommendedName>
        <fullName evidence="6">Transmembrane protein</fullName>
    </recommendedName>
</protein>
<gene>
    <name evidence="4" type="ORF">D0Y65_002814</name>
    <name evidence="3" type="ORF">glysoja_025408</name>
</gene>
<evidence type="ECO:0008006" key="6">
    <source>
        <dbReference type="Google" id="ProtNLM"/>
    </source>
</evidence>
<organism evidence="3">
    <name type="scientific">Glycine soja</name>
    <name type="common">Wild soybean</name>
    <dbReference type="NCBI Taxonomy" id="3848"/>
    <lineage>
        <taxon>Eukaryota</taxon>
        <taxon>Viridiplantae</taxon>
        <taxon>Streptophyta</taxon>
        <taxon>Embryophyta</taxon>
        <taxon>Tracheophyta</taxon>
        <taxon>Spermatophyta</taxon>
        <taxon>Magnoliopsida</taxon>
        <taxon>eudicotyledons</taxon>
        <taxon>Gunneridae</taxon>
        <taxon>Pentapetalae</taxon>
        <taxon>rosids</taxon>
        <taxon>fabids</taxon>
        <taxon>Fabales</taxon>
        <taxon>Fabaceae</taxon>
        <taxon>Papilionoideae</taxon>
        <taxon>50 kb inversion clade</taxon>
        <taxon>NPAAA clade</taxon>
        <taxon>indigoferoid/millettioid clade</taxon>
        <taxon>Phaseoleae</taxon>
        <taxon>Glycine</taxon>
        <taxon>Glycine subgen. Soja</taxon>
    </lineage>
</organism>
<keyword evidence="2" id="KW-0732">Signal</keyword>
<evidence type="ECO:0000256" key="1">
    <source>
        <dbReference type="SAM" id="Phobius"/>
    </source>
</evidence>
<dbReference type="EMBL" id="KN652558">
    <property type="protein sequence ID" value="KHN28674.1"/>
    <property type="molecule type" value="Genomic_DNA"/>
</dbReference>
<feature type="transmembrane region" description="Helical" evidence="1">
    <location>
        <begin position="51"/>
        <end position="70"/>
    </location>
</feature>
<dbReference type="Proteomes" id="UP000053555">
    <property type="component" value="Unassembled WGS sequence"/>
</dbReference>
<keyword evidence="1" id="KW-0812">Transmembrane</keyword>
<keyword evidence="1" id="KW-1133">Transmembrane helix</keyword>
<feature type="signal peptide" evidence="2">
    <location>
        <begin position="1"/>
        <end position="23"/>
    </location>
</feature>
<dbReference type="EMBL" id="QZWG01000002">
    <property type="protein sequence ID" value="RZC23145.1"/>
    <property type="molecule type" value="Genomic_DNA"/>
</dbReference>
<evidence type="ECO:0000313" key="3">
    <source>
        <dbReference type="EMBL" id="KHN28674.1"/>
    </source>
</evidence>
<reference evidence="4 5" key="2">
    <citation type="submission" date="2018-09" db="EMBL/GenBank/DDBJ databases">
        <title>A high-quality reference genome of wild soybean provides a powerful tool to mine soybean genomes.</title>
        <authorList>
            <person name="Xie M."/>
            <person name="Chung C.Y.L."/>
            <person name="Li M.-W."/>
            <person name="Wong F.-L."/>
            <person name="Chan T.-F."/>
            <person name="Lam H.-M."/>
        </authorList>
    </citation>
    <scope>NUCLEOTIDE SEQUENCE [LARGE SCALE GENOMIC DNA]</scope>
    <source>
        <strain evidence="5">cv. W05</strain>
        <tissue evidence="4">Hypocotyl of etiolated seedlings</tissue>
    </source>
</reference>
<dbReference type="Proteomes" id="UP000289340">
    <property type="component" value="Chromosome 2"/>
</dbReference>
<evidence type="ECO:0000313" key="4">
    <source>
        <dbReference type="EMBL" id="RZC23145.1"/>
    </source>
</evidence>
<keyword evidence="1" id="KW-0472">Membrane</keyword>